<dbReference type="Proteomes" id="UP000830401">
    <property type="component" value="Plasmid unnamed5"/>
</dbReference>
<dbReference type="InterPro" id="IPR034804">
    <property type="entry name" value="SQR/QFR_C/D"/>
</dbReference>
<keyword evidence="1" id="KW-0812">Transmembrane</keyword>
<gene>
    <name evidence="2" type="ORF">MUN86_28575</name>
</gene>
<keyword evidence="3" id="KW-1185">Reference proteome</keyword>
<accession>A0ABY4GET8</accession>
<keyword evidence="2" id="KW-0614">Plasmid</keyword>
<dbReference type="RefSeq" id="WP_245127204.1">
    <property type="nucleotide sequence ID" value="NZ_CP095066.1"/>
</dbReference>
<geneLocation type="plasmid" evidence="2 3">
    <name>unnamed5</name>
</geneLocation>
<keyword evidence="1" id="KW-1133">Transmembrane helix</keyword>
<feature type="transmembrane region" description="Helical" evidence="1">
    <location>
        <begin position="60"/>
        <end position="80"/>
    </location>
</feature>
<sequence length="257" mass="28936">MNWLTKTLSSSIGRKITMSLTGLFLCSFLLVHLSINLMMLLPDGGDTFNIWAEFMATNPIIRTLEVVLLLGLLLHAYQGLRLAITNRKARGPVAYVVNHTAQNSRWASRNMTLLGILLLLYLGVHMGNFWLRSRFGLLGGLVEVQIPTIDHPVKDLYSLGAASFKIPWYVTLYVLAQVALGYHLWHGFRSSWQSLGLNHRKYNPMVYGTGYVFSVVVPLLFALIPLAILFSSAYQPREATRNIINHSLQDKTPIQQP</sequence>
<feature type="transmembrane region" description="Helical" evidence="1">
    <location>
        <begin position="20"/>
        <end position="40"/>
    </location>
</feature>
<organism evidence="2 3">
    <name type="scientific">Hymenobacter volaticus</name>
    <dbReference type="NCBI Taxonomy" id="2932254"/>
    <lineage>
        <taxon>Bacteria</taxon>
        <taxon>Pseudomonadati</taxon>
        <taxon>Bacteroidota</taxon>
        <taxon>Cytophagia</taxon>
        <taxon>Cytophagales</taxon>
        <taxon>Hymenobacteraceae</taxon>
        <taxon>Hymenobacter</taxon>
    </lineage>
</organism>
<dbReference type="Gene3D" id="1.20.1300.10">
    <property type="entry name" value="Fumarate reductase/succinate dehydrogenase, transmembrane subunit"/>
    <property type="match status" value="1"/>
</dbReference>
<dbReference type="EMBL" id="CP095066">
    <property type="protein sequence ID" value="UOQ69441.1"/>
    <property type="molecule type" value="Genomic_DNA"/>
</dbReference>
<dbReference type="InterPro" id="IPR011138">
    <property type="entry name" value="Cytochrome_b-558"/>
</dbReference>
<dbReference type="SUPFAM" id="SSF81343">
    <property type="entry name" value="Fumarate reductase respiratory complex transmembrane subunits"/>
    <property type="match status" value="1"/>
</dbReference>
<name>A0ABY4GET8_9BACT</name>
<evidence type="ECO:0000313" key="3">
    <source>
        <dbReference type="Proteomes" id="UP000830401"/>
    </source>
</evidence>
<feature type="transmembrane region" description="Helical" evidence="1">
    <location>
        <begin position="111"/>
        <end position="131"/>
    </location>
</feature>
<dbReference type="NCBIfam" id="TIGR02046">
    <property type="entry name" value="sdhC_b558_fam"/>
    <property type="match status" value="1"/>
</dbReference>
<feature type="transmembrane region" description="Helical" evidence="1">
    <location>
        <begin position="206"/>
        <end position="230"/>
    </location>
</feature>
<reference evidence="2" key="1">
    <citation type="submission" date="2022-04" db="EMBL/GenBank/DDBJ databases">
        <title>Hymenobacter sp. isolated from the air.</title>
        <authorList>
            <person name="Won M."/>
            <person name="Lee C.-M."/>
            <person name="Woen H.-Y."/>
            <person name="Kwon S.-W."/>
        </authorList>
    </citation>
    <scope>NUCLEOTIDE SEQUENCE</scope>
    <source>
        <strain evidence="2">5420S-77</strain>
        <plasmid evidence="2">unnamed5</plasmid>
    </source>
</reference>
<evidence type="ECO:0000256" key="1">
    <source>
        <dbReference type="SAM" id="Phobius"/>
    </source>
</evidence>
<keyword evidence="1" id="KW-0472">Membrane</keyword>
<feature type="transmembrane region" description="Helical" evidence="1">
    <location>
        <begin position="166"/>
        <end position="185"/>
    </location>
</feature>
<evidence type="ECO:0000313" key="2">
    <source>
        <dbReference type="EMBL" id="UOQ69441.1"/>
    </source>
</evidence>
<dbReference type="CDD" id="cd03498">
    <property type="entry name" value="SQR_TypeB_2_TM"/>
    <property type="match status" value="1"/>
</dbReference>
<proteinExistence type="predicted"/>
<protein>
    <submittedName>
        <fullName evidence="2">Succinate dehydrogenase cytochrome b subunit</fullName>
    </submittedName>
</protein>